<dbReference type="PANTHER" id="PTHR12277">
    <property type="entry name" value="ALPHA/BETA HYDROLASE DOMAIN-CONTAINING PROTEIN"/>
    <property type="match status" value="1"/>
</dbReference>
<sequence length="313" mass="33980">MAMVLRLILLTGLAMALAGCSKLFFYPMEPWVQNPENQGLSYEDVVLIHPRGLRLHGWWLPAAGDGHVRGTVYFLHGNAQNISTHLASVQWLPEQGYNVFLLDYRGYGLSEGKPKLPAVFDDVQLGLDWLRNAKSAEGPLTVFGQSLGGAMAATVLGDAENQGAADCVVLEAAFASYRGITNDVMKGSWLLWPLRWLVLPGMPGTDLDPESRIAGVAPTPLLVMHSEDDPIIPYDHGKRLFAAASEPKTFQRLRGGHIESTRDPSVQQRIVDFLQHNGCAAPAPAPPARDDGMDGLAPLPLPPAPTGNNGYRF</sequence>
<keyword evidence="3" id="KW-0449">Lipoprotein</keyword>
<name>A0ABR4WFT1_9GAMM</name>
<proteinExistence type="predicted"/>
<feature type="region of interest" description="Disordered" evidence="1">
    <location>
        <begin position="281"/>
        <end position="313"/>
    </location>
</feature>
<dbReference type="Proteomes" id="UP000029443">
    <property type="component" value="Unassembled WGS sequence"/>
</dbReference>
<feature type="domain" description="Serine aminopeptidase S33" evidence="2">
    <location>
        <begin position="67"/>
        <end position="185"/>
    </location>
</feature>
<dbReference type="EMBL" id="ARXU01000002">
    <property type="protein sequence ID" value="KGD62426.1"/>
    <property type="molecule type" value="Genomic_DNA"/>
</dbReference>
<dbReference type="RefSeq" id="WP_035245155.1">
    <property type="nucleotide sequence ID" value="NZ_ARXU01000002.1"/>
</dbReference>
<reference evidence="3 4" key="1">
    <citation type="submission" date="2012-09" db="EMBL/GenBank/DDBJ databases">
        <title>Genome Sequence of alkane-degrading Bacterium Alcanivorax jadensis T9.</title>
        <authorList>
            <person name="Lai Q."/>
            <person name="Shao Z."/>
        </authorList>
    </citation>
    <scope>NUCLEOTIDE SEQUENCE [LARGE SCALE GENOMIC DNA]</scope>
    <source>
        <strain evidence="3 4">T9</strain>
    </source>
</reference>
<dbReference type="Pfam" id="PF12146">
    <property type="entry name" value="Hydrolase_4"/>
    <property type="match status" value="1"/>
</dbReference>
<gene>
    <name evidence="3" type="ORF">T9A_00717</name>
</gene>
<comment type="caution">
    <text evidence="3">The sequence shown here is derived from an EMBL/GenBank/DDBJ whole genome shotgun (WGS) entry which is preliminary data.</text>
</comment>
<dbReference type="SUPFAM" id="SSF53474">
    <property type="entry name" value="alpha/beta-Hydrolases"/>
    <property type="match status" value="1"/>
</dbReference>
<accession>A0ABR4WFT1</accession>
<evidence type="ECO:0000313" key="3">
    <source>
        <dbReference type="EMBL" id="KGD62426.1"/>
    </source>
</evidence>
<keyword evidence="4" id="KW-1185">Reference proteome</keyword>
<dbReference type="Gene3D" id="3.40.50.1820">
    <property type="entry name" value="alpha/beta hydrolase"/>
    <property type="match status" value="1"/>
</dbReference>
<protein>
    <submittedName>
        <fullName evidence="3">Lipoprotein</fullName>
    </submittedName>
</protein>
<evidence type="ECO:0000256" key="1">
    <source>
        <dbReference type="SAM" id="MobiDB-lite"/>
    </source>
</evidence>
<organism evidence="3 4">
    <name type="scientific">Alcanivorax jadensis T9</name>
    <dbReference type="NCBI Taxonomy" id="1177181"/>
    <lineage>
        <taxon>Bacteria</taxon>
        <taxon>Pseudomonadati</taxon>
        <taxon>Pseudomonadota</taxon>
        <taxon>Gammaproteobacteria</taxon>
        <taxon>Oceanospirillales</taxon>
        <taxon>Alcanivoracaceae</taxon>
        <taxon>Alcanivorax</taxon>
    </lineage>
</organism>
<dbReference type="PROSITE" id="PS51257">
    <property type="entry name" value="PROKAR_LIPOPROTEIN"/>
    <property type="match status" value="1"/>
</dbReference>
<evidence type="ECO:0000259" key="2">
    <source>
        <dbReference type="Pfam" id="PF12146"/>
    </source>
</evidence>
<dbReference type="InterPro" id="IPR022742">
    <property type="entry name" value="Hydrolase_4"/>
</dbReference>
<evidence type="ECO:0000313" key="4">
    <source>
        <dbReference type="Proteomes" id="UP000029443"/>
    </source>
</evidence>
<dbReference type="InterPro" id="IPR029058">
    <property type="entry name" value="AB_hydrolase_fold"/>
</dbReference>
<dbReference type="PANTHER" id="PTHR12277:SF81">
    <property type="entry name" value="PROTEIN ABHD13"/>
    <property type="match status" value="1"/>
</dbReference>